<keyword evidence="2" id="KW-0808">Transferase</keyword>
<dbReference type="SUPFAM" id="SSF55729">
    <property type="entry name" value="Acyl-CoA N-acyltransferases (Nat)"/>
    <property type="match status" value="1"/>
</dbReference>
<reference evidence="2 3" key="1">
    <citation type="journal article" date="2010" name="Int. J. Syst. Evol. Microbiol.">
        <title>Bacillus horneckiae sp. nov., isolated from a spacecraft-assembly clean room.</title>
        <authorList>
            <person name="Vaishampayan P."/>
            <person name="Probst A."/>
            <person name="Krishnamurthi S."/>
            <person name="Ghosh S."/>
            <person name="Osman S."/>
            <person name="McDowall A."/>
            <person name="Ruckmani A."/>
            <person name="Mayilraj S."/>
            <person name="Venkateswaran K."/>
        </authorList>
    </citation>
    <scope>NUCLEOTIDE SEQUENCE [LARGE SCALE GENOMIC DNA]</scope>
    <source>
        <strain evidence="3">1PO1SC</strain>
    </source>
</reference>
<evidence type="ECO:0000313" key="2">
    <source>
        <dbReference type="EMBL" id="PKG27798.1"/>
    </source>
</evidence>
<proteinExistence type="predicted"/>
<dbReference type="EMBL" id="PISD01000036">
    <property type="protein sequence ID" value="PKG27798.1"/>
    <property type="molecule type" value="Genomic_DNA"/>
</dbReference>
<evidence type="ECO:0000313" key="3">
    <source>
        <dbReference type="Proteomes" id="UP000233343"/>
    </source>
</evidence>
<name>A0A2N0ZE67_9BACI</name>
<keyword evidence="3" id="KW-1185">Reference proteome</keyword>
<protein>
    <submittedName>
        <fullName evidence="2">N-acetyltransferase</fullName>
    </submittedName>
</protein>
<dbReference type="Gene3D" id="3.40.630.30">
    <property type="match status" value="1"/>
</dbReference>
<dbReference type="AlphaFoldDB" id="A0A2N0ZE67"/>
<dbReference type="PANTHER" id="PTHR43610:SF1">
    <property type="entry name" value="N-ACETYLTRANSFERASE DOMAIN-CONTAINING PROTEIN"/>
    <property type="match status" value="1"/>
</dbReference>
<dbReference type="GO" id="GO:0016747">
    <property type="term" value="F:acyltransferase activity, transferring groups other than amino-acyl groups"/>
    <property type="evidence" value="ECO:0007669"/>
    <property type="project" value="InterPro"/>
</dbReference>
<dbReference type="InterPro" id="IPR000182">
    <property type="entry name" value="GNAT_dom"/>
</dbReference>
<dbReference type="RefSeq" id="WP_066190710.1">
    <property type="nucleotide sequence ID" value="NZ_JAMAUX010000008.1"/>
</dbReference>
<evidence type="ECO:0000259" key="1">
    <source>
        <dbReference type="PROSITE" id="PS51186"/>
    </source>
</evidence>
<dbReference type="InterPro" id="IPR016181">
    <property type="entry name" value="Acyl_CoA_acyltransferase"/>
</dbReference>
<accession>A0A2N0ZE67</accession>
<dbReference type="Proteomes" id="UP000233343">
    <property type="component" value="Unassembled WGS sequence"/>
</dbReference>
<dbReference type="Pfam" id="PF13302">
    <property type="entry name" value="Acetyltransf_3"/>
    <property type="match status" value="1"/>
</dbReference>
<feature type="domain" description="N-acetyltransferase" evidence="1">
    <location>
        <begin position="6"/>
        <end position="172"/>
    </location>
</feature>
<gene>
    <name evidence="2" type="ORF">CWS20_17040</name>
</gene>
<sequence>MKPIENNLIQLIPMDTEQVDGIFAAAHDERIWTHMSVNLMEKERVIQYVQDALQTRATDFAYVIVSKADKKIIGATWLLDISKEHKRVEIGSTWLNPHYWRSHINTNCKYLLLKYCFEELHVNRVQIKTGHENFRSQAAIERIGAVKEGILRNHMIRKEGIIRHTVMYSIIKEEWDQVKKRFENKLLSNR</sequence>
<dbReference type="PROSITE" id="PS51186">
    <property type="entry name" value="GNAT"/>
    <property type="match status" value="1"/>
</dbReference>
<dbReference type="PANTHER" id="PTHR43610">
    <property type="entry name" value="BLL6696 PROTEIN"/>
    <property type="match status" value="1"/>
</dbReference>
<comment type="caution">
    <text evidence="2">The sequence shown here is derived from an EMBL/GenBank/DDBJ whole genome shotgun (WGS) entry which is preliminary data.</text>
</comment>
<organism evidence="2 3">
    <name type="scientific">Cytobacillus horneckiae</name>
    <dbReference type="NCBI Taxonomy" id="549687"/>
    <lineage>
        <taxon>Bacteria</taxon>
        <taxon>Bacillati</taxon>
        <taxon>Bacillota</taxon>
        <taxon>Bacilli</taxon>
        <taxon>Bacillales</taxon>
        <taxon>Bacillaceae</taxon>
        <taxon>Cytobacillus</taxon>
    </lineage>
</organism>